<sequence length="379" mass="42618">RQRGEPDGPFTAKRQEKHLYLIFDDYPWGYSIREMNLPTPSSRRQTRRSSHRKAASAASGQGAARRLPRPVICFEPPRGYPMYIFAVGTRIVATYPRDPFFDDSGPDDFLPIVDVRWRGVTFGPGRICQDIPIYLPVGNAMFALDTCNFKKLSFEPLWPPRLENRPSRDVGWSWCDLPRPPFDRVDVTSYVVHGQSIVFSVESDAEPTLDPDGKTVRRGEWMLPFTGRAFFVHGLQAFVGLSKDTAATFGHLCCCKVGAATNPPAWKLGKEKLFSDDPAETHVGATLIYMGRSAFCLLQCVSIEHGNAADQKQQKGELEEEGGEVPRRCCYLYRVTTFSLSFDDNGDLRTGGTCQVQCYNVPEETTERFLGKDPVALWL</sequence>
<name>K3ZFE1_SETIT</name>
<evidence type="ECO:0000313" key="2">
    <source>
        <dbReference type="EnsemblPlants" id="KQL17314"/>
    </source>
</evidence>
<feature type="compositionally biased region" description="Basic residues" evidence="1">
    <location>
        <begin position="44"/>
        <end position="54"/>
    </location>
</feature>
<dbReference type="AlphaFoldDB" id="K3ZFE1"/>
<dbReference type="OMA" id="GNTHRLQ"/>
<evidence type="ECO:0000313" key="3">
    <source>
        <dbReference type="Proteomes" id="UP000004995"/>
    </source>
</evidence>
<dbReference type="PANTHER" id="PTHR33085">
    <property type="entry name" value="OS12G0113100 PROTEIN-RELATED"/>
    <property type="match status" value="1"/>
</dbReference>
<dbReference type="PANTHER" id="PTHR33085:SF42">
    <property type="entry name" value="DUF1618 DOMAIN-CONTAINING PROTEIN"/>
    <property type="match status" value="1"/>
</dbReference>
<dbReference type="InterPro" id="IPR012871">
    <property type="entry name" value="DUF1668_ORYSA"/>
</dbReference>
<protein>
    <recommendedName>
        <fullName evidence="4">DUF1618 domain-containing protein</fullName>
    </recommendedName>
</protein>
<dbReference type="EnsemblPlants" id="KQL17314">
    <property type="protein sequence ID" value="KQL17314"/>
    <property type="gene ID" value="SETIT_025291mg"/>
</dbReference>
<proteinExistence type="predicted"/>
<reference evidence="3" key="1">
    <citation type="journal article" date="2012" name="Nat. Biotechnol.">
        <title>Reference genome sequence of the model plant Setaria.</title>
        <authorList>
            <person name="Bennetzen J.L."/>
            <person name="Schmutz J."/>
            <person name="Wang H."/>
            <person name="Percifield R."/>
            <person name="Hawkins J."/>
            <person name="Pontaroli A.C."/>
            <person name="Estep M."/>
            <person name="Feng L."/>
            <person name="Vaughn J.N."/>
            <person name="Grimwood J."/>
            <person name="Jenkins J."/>
            <person name="Barry K."/>
            <person name="Lindquist E."/>
            <person name="Hellsten U."/>
            <person name="Deshpande S."/>
            <person name="Wang X."/>
            <person name="Wu X."/>
            <person name="Mitros T."/>
            <person name="Triplett J."/>
            <person name="Yang X."/>
            <person name="Ye C.Y."/>
            <person name="Mauro-Herrera M."/>
            <person name="Wang L."/>
            <person name="Li P."/>
            <person name="Sharma M."/>
            <person name="Sharma R."/>
            <person name="Ronald P.C."/>
            <person name="Panaud O."/>
            <person name="Kellogg E.A."/>
            <person name="Brutnell T.P."/>
            <person name="Doust A.N."/>
            <person name="Tuskan G.A."/>
            <person name="Rokhsar D."/>
            <person name="Devos K.M."/>
        </authorList>
    </citation>
    <scope>NUCLEOTIDE SEQUENCE [LARGE SCALE GENOMIC DNA]</scope>
    <source>
        <strain evidence="3">cv. Yugu1</strain>
    </source>
</reference>
<keyword evidence="3" id="KW-1185">Reference proteome</keyword>
<reference evidence="2" key="2">
    <citation type="submission" date="2018-08" db="UniProtKB">
        <authorList>
            <consortium name="EnsemblPlants"/>
        </authorList>
    </citation>
    <scope>IDENTIFICATION</scope>
    <source>
        <strain evidence="2">Yugu1</strain>
    </source>
</reference>
<feature type="region of interest" description="Disordered" evidence="1">
    <location>
        <begin position="37"/>
        <end position="63"/>
    </location>
</feature>
<organism evidence="2 3">
    <name type="scientific">Setaria italica</name>
    <name type="common">Foxtail millet</name>
    <name type="synonym">Panicum italicum</name>
    <dbReference type="NCBI Taxonomy" id="4555"/>
    <lineage>
        <taxon>Eukaryota</taxon>
        <taxon>Viridiplantae</taxon>
        <taxon>Streptophyta</taxon>
        <taxon>Embryophyta</taxon>
        <taxon>Tracheophyta</taxon>
        <taxon>Spermatophyta</taxon>
        <taxon>Magnoliopsida</taxon>
        <taxon>Liliopsida</taxon>
        <taxon>Poales</taxon>
        <taxon>Poaceae</taxon>
        <taxon>PACMAD clade</taxon>
        <taxon>Panicoideae</taxon>
        <taxon>Panicodae</taxon>
        <taxon>Paniceae</taxon>
        <taxon>Cenchrinae</taxon>
        <taxon>Setaria</taxon>
    </lineage>
</organism>
<dbReference type="HOGENOM" id="CLU_021283_0_0_1"/>
<dbReference type="eggNOG" id="ENOG502R6I8">
    <property type="taxonomic scope" value="Eukaryota"/>
</dbReference>
<dbReference type="Gramene" id="KQL17314">
    <property type="protein sequence ID" value="KQL17314"/>
    <property type="gene ID" value="SETIT_025291mg"/>
</dbReference>
<dbReference type="InParanoid" id="K3ZFE1"/>
<dbReference type="Pfam" id="PF07893">
    <property type="entry name" value="DUF1668"/>
    <property type="match status" value="1"/>
</dbReference>
<dbReference type="Proteomes" id="UP000004995">
    <property type="component" value="Unassembled WGS sequence"/>
</dbReference>
<dbReference type="EMBL" id="AGNK02002138">
    <property type="status" value="NOT_ANNOTATED_CDS"/>
    <property type="molecule type" value="Genomic_DNA"/>
</dbReference>
<evidence type="ECO:0008006" key="4">
    <source>
        <dbReference type="Google" id="ProtNLM"/>
    </source>
</evidence>
<evidence type="ECO:0000256" key="1">
    <source>
        <dbReference type="SAM" id="MobiDB-lite"/>
    </source>
</evidence>
<accession>K3ZFE1</accession>